<sequence length="96" mass="10973">MGIQCPNCTFLIPAQQQPEQRWYAILVGRHIGVIRGWKRANELTSGVSGEKKMYCATEDLARRLFHEKQLAGDTRVVEDCRLPMLGYSYEDGILFP</sequence>
<organism evidence="1 2">
    <name type="scientific">Marasmius crinis-equi</name>
    <dbReference type="NCBI Taxonomy" id="585013"/>
    <lineage>
        <taxon>Eukaryota</taxon>
        <taxon>Fungi</taxon>
        <taxon>Dikarya</taxon>
        <taxon>Basidiomycota</taxon>
        <taxon>Agaricomycotina</taxon>
        <taxon>Agaricomycetes</taxon>
        <taxon>Agaricomycetidae</taxon>
        <taxon>Agaricales</taxon>
        <taxon>Marasmiineae</taxon>
        <taxon>Marasmiaceae</taxon>
        <taxon>Marasmius</taxon>
    </lineage>
</organism>
<proteinExistence type="predicted"/>
<dbReference type="EMBL" id="JBAHYK010004036">
    <property type="protein sequence ID" value="KAL0563036.1"/>
    <property type="molecule type" value="Genomic_DNA"/>
</dbReference>
<dbReference type="Proteomes" id="UP001465976">
    <property type="component" value="Unassembled WGS sequence"/>
</dbReference>
<comment type="caution">
    <text evidence="1">The sequence shown here is derived from an EMBL/GenBank/DDBJ whole genome shotgun (WGS) entry which is preliminary data.</text>
</comment>
<protein>
    <submittedName>
        <fullName evidence="1">Uncharacterized protein</fullName>
    </submittedName>
</protein>
<name>A0ABR3EJH7_9AGAR</name>
<accession>A0ABR3EJH7</accession>
<gene>
    <name evidence="1" type="ORF">V5O48_019042</name>
</gene>
<evidence type="ECO:0000313" key="1">
    <source>
        <dbReference type="EMBL" id="KAL0563036.1"/>
    </source>
</evidence>
<evidence type="ECO:0000313" key="2">
    <source>
        <dbReference type="Proteomes" id="UP001465976"/>
    </source>
</evidence>
<keyword evidence="2" id="KW-1185">Reference proteome</keyword>
<reference evidence="1 2" key="1">
    <citation type="submission" date="2024-02" db="EMBL/GenBank/DDBJ databases">
        <title>A draft genome for the cacao thread blight pathogen Marasmius crinis-equi.</title>
        <authorList>
            <person name="Cohen S.P."/>
            <person name="Baruah I.K."/>
            <person name="Amoako-Attah I."/>
            <person name="Bukari Y."/>
            <person name="Meinhardt L.W."/>
            <person name="Bailey B.A."/>
        </authorList>
    </citation>
    <scope>NUCLEOTIDE SEQUENCE [LARGE SCALE GENOMIC DNA]</scope>
    <source>
        <strain evidence="1 2">GH-76</strain>
    </source>
</reference>